<protein>
    <submittedName>
        <fullName evidence="2">DUF4138 domain-containing protein</fullName>
    </submittedName>
</protein>
<evidence type="ECO:0000313" key="2">
    <source>
        <dbReference type="EMBL" id="MDT0677916.1"/>
    </source>
</evidence>
<reference evidence="2 3" key="1">
    <citation type="submission" date="2023-09" db="EMBL/GenBank/DDBJ databases">
        <authorList>
            <person name="Rey-Velasco X."/>
        </authorList>
    </citation>
    <scope>NUCLEOTIDE SEQUENCE [LARGE SCALE GENOMIC DNA]</scope>
    <source>
        <strain evidence="2 3">F117</strain>
    </source>
</reference>
<comment type="caution">
    <text evidence="2">The sequence shown here is derived from an EMBL/GenBank/DDBJ whole genome shotgun (WGS) entry which is preliminary data.</text>
</comment>
<keyword evidence="3" id="KW-1185">Reference proteome</keyword>
<dbReference type="Proteomes" id="UP001262582">
    <property type="component" value="Unassembled WGS sequence"/>
</dbReference>
<evidence type="ECO:0000256" key="1">
    <source>
        <dbReference type="SAM" id="SignalP"/>
    </source>
</evidence>
<dbReference type="Pfam" id="PF13595">
    <property type="entry name" value="DUF4138"/>
    <property type="match status" value="1"/>
</dbReference>
<gene>
    <name evidence="2" type="ORF">RM539_15135</name>
</gene>
<evidence type="ECO:0000313" key="3">
    <source>
        <dbReference type="Proteomes" id="UP001262582"/>
    </source>
</evidence>
<proteinExistence type="predicted"/>
<organism evidence="2 3">
    <name type="scientific">Autumnicola musiva</name>
    <dbReference type="NCBI Taxonomy" id="3075589"/>
    <lineage>
        <taxon>Bacteria</taxon>
        <taxon>Pseudomonadati</taxon>
        <taxon>Bacteroidota</taxon>
        <taxon>Flavobacteriia</taxon>
        <taxon>Flavobacteriales</taxon>
        <taxon>Flavobacteriaceae</taxon>
        <taxon>Autumnicola</taxon>
    </lineage>
</organism>
<feature type="signal peptide" evidence="1">
    <location>
        <begin position="1"/>
        <end position="24"/>
    </location>
</feature>
<name>A0ABU3D8Z3_9FLAO</name>
<dbReference type="RefSeq" id="WP_311504256.1">
    <property type="nucleotide sequence ID" value="NZ_JAVRHK010000013.1"/>
</dbReference>
<dbReference type="EMBL" id="JAVRHK010000013">
    <property type="protein sequence ID" value="MDT0677916.1"/>
    <property type="molecule type" value="Genomic_DNA"/>
</dbReference>
<sequence>MKTSIKLFVLTSFYVLLNSNFLYAQAYKAPDTIYANDHQQVALFFPAPIRQAVTGAPYMVFTYNKDHPQYFGLLQAKEGAISNLFVIDQQGKVFSFVLKYREDLPHFYYFFTEEDAVGSEAPLKKNSVETAKAKSSPYLERLSEHFLRRAKGTLRRRENSGVVLQVKDIVFHNERFFVVMEINNSSGISYEPDQFGFYISTKKQGKRKSMQTLPLEILYAHSVPEKVLAGTTDRFVVVLPKITLPNNKEIMARLFEKQGARNIELKLFKRHINGSNKGK</sequence>
<accession>A0ABU3D8Z3</accession>
<keyword evidence="1" id="KW-0732">Signal</keyword>
<feature type="chain" id="PRO_5046235994" evidence="1">
    <location>
        <begin position="25"/>
        <end position="279"/>
    </location>
</feature>
<dbReference type="InterPro" id="IPR022298">
    <property type="entry name" value="Conjug_transposon_TraN"/>
</dbReference>